<evidence type="ECO:0000256" key="2">
    <source>
        <dbReference type="ARBA" id="ARBA00022475"/>
    </source>
</evidence>
<organism evidence="7 8">
    <name type="scientific">Curtobacterium citreum</name>
    <dbReference type="NCBI Taxonomy" id="2036"/>
    <lineage>
        <taxon>Bacteria</taxon>
        <taxon>Bacillati</taxon>
        <taxon>Actinomycetota</taxon>
        <taxon>Actinomycetes</taxon>
        <taxon>Micrococcales</taxon>
        <taxon>Microbacteriaceae</taxon>
        <taxon>Curtobacterium</taxon>
    </lineage>
</organism>
<evidence type="ECO:0000313" key="7">
    <source>
        <dbReference type="EMBL" id="MEK0171986.1"/>
    </source>
</evidence>
<dbReference type="InterPro" id="IPR050833">
    <property type="entry name" value="Poly_Biosynth_Transport"/>
</dbReference>
<comment type="subcellular location">
    <subcellularLocation>
        <location evidence="1">Cell membrane</location>
        <topology evidence="1">Multi-pass membrane protein</topology>
    </subcellularLocation>
</comment>
<name>A0ABU8YB07_9MICO</name>
<protein>
    <recommendedName>
        <fullName evidence="9">O-antigen/teichoic acid export membrane protein</fullName>
    </recommendedName>
</protein>
<evidence type="ECO:0000313" key="8">
    <source>
        <dbReference type="Proteomes" id="UP001370299"/>
    </source>
</evidence>
<evidence type="ECO:0000256" key="5">
    <source>
        <dbReference type="ARBA" id="ARBA00023136"/>
    </source>
</evidence>
<dbReference type="PANTHER" id="PTHR30250:SF11">
    <property type="entry name" value="O-ANTIGEN TRANSPORTER-RELATED"/>
    <property type="match status" value="1"/>
</dbReference>
<gene>
    <name evidence="7" type="ORF">WMN62_10935</name>
</gene>
<evidence type="ECO:0000256" key="3">
    <source>
        <dbReference type="ARBA" id="ARBA00022692"/>
    </source>
</evidence>
<feature type="transmembrane region" description="Helical" evidence="6">
    <location>
        <begin position="212"/>
        <end position="233"/>
    </location>
</feature>
<keyword evidence="4 6" id="KW-1133">Transmembrane helix</keyword>
<feature type="transmembrane region" description="Helical" evidence="6">
    <location>
        <begin position="60"/>
        <end position="79"/>
    </location>
</feature>
<dbReference type="PANTHER" id="PTHR30250">
    <property type="entry name" value="PST FAMILY PREDICTED COLANIC ACID TRANSPORTER"/>
    <property type="match status" value="1"/>
</dbReference>
<feature type="transmembrane region" description="Helical" evidence="6">
    <location>
        <begin position="349"/>
        <end position="368"/>
    </location>
</feature>
<feature type="transmembrane region" description="Helical" evidence="6">
    <location>
        <begin position="320"/>
        <end position="343"/>
    </location>
</feature>
<feature type="transmembrane region" description="Helical" evidence="6">
    <location>
        <begin position="111"/>
        <end position="134"/>
    </location>
</feature>
<evidence type="ECO:0000256" key="6">
    <source>
        <dbReference type="SAM" id="Phobius"/>
    </source>
</evidence>
<keyword evidence="8" id="KW-1185">Reference proteome</keyword>
<feature type="transmembrane region" description="Helical" evidence="6">
    <location>
        <begin position="380"/>
        <end position="398"/>
    </location>
</feature>
<dbReference type="RefSeq" id="WP_340195858.1">
    <property type="nucleotide sequence ID" value="NZ_JBBKAP010000013.1"/>
</dbReference>
<feature type="transmembrane region" description="Helical" evidence="6">
    <location>
        <begin position="85"/>
        <end position="104"/>
    </location>
</feature>
<accession>A0ABU8YB07</accession>
<keyword evidence="5 6" id="KW-0472">Membrane</keyword>
<proteinExistence type="predicted"/>
<sequence>MWPFLGRLLPPAPVGQLSGVLAVSSILAPVVTLGTHLHVANRLARDPRRAGEADGRLVRFLLVVLVAVAVASVIGLAVAHESSVLRVSAVVAATGCSILGLGVIRGLNRAGLYAAVTIWSQFLSLLLLSVVAGISGSLDAGLGVYVVALVLGTVVVVPLVNRRSDVDAQGRPLRIGLQALGLVPHLVLAVATLLLARIIVGLVSGPIGLAGFQYASLLIGGVTTIGASLDAHWSVRAQAATSETELRSLLNRNLVRIQAVLVAVAAGVVFFVFALLPFWLPPTYDADAVRGAVLVSLSAGSFQALADNRAAALMWLGRSGAVSAGTSVGVIVASGSCLLLVTAFGWESAGAAIALGTASRALITSLLLRRAEPALGLDRPAMVASTAAVGLVLMAVLLTQI</sequence>
<feature type="transmembrane region" description="Helical" evidence="6">
    <location>
        <begin position="140"/>
        <end position="160"/>
    </location>
</feature>
<comment type="caution">
    <text evidence="7">The sequence shown here is derived from an EMBL/GenBank/DDBJ whole genome shotgun (WGS) entry which is preliminary data.</text>
</comment>
<feature type="transmembrane region" description="Helical" evidence="6">
    <location>
        <begin position="180"/>
        <end position="200"/>
    </location>
</feature>
<evidence type="ECO:0000256" key="1">
    <source>
        <dbReference type="ARBA" id="ARBA00004651"/>
    </source>
</evidence>
<keyword evidence="3 6" id="KW-0812">Transmembrane</keyword>
<evidence type="ECO:0008006" key="9">
    <source>
        <dbReference type="Google" id="ProtNLM"/>
    </source>
</evidence>
<dbReference type="Proteomes" id="UP001370299">
    <property type="component" value="Unassembled WGS sequence"/>
</dbReference>
<feature type="transmembrane region" description="Helical" evidence="6">
    <location>
        <begin position="254"/>
        <end position="276"/>
    </location>
</feature>
<feature type="transmembrane region" description="Helical" evidence="6">
    <location>
        <begin position="20"/>
        <end position="39"/>
    </location>
</feature>
<reference evidence="7 8" key="1">
    <citation type="submission" date="2024-03" db="EMBL/GenBank/DDBJ databases">
        <title>Whole genomes of four grape xylem sap localized bacterial endophytes.</title>
        <authorList>
            <person name="Kumar G."/>
            <person name="Savka M.A."/>
        </authorList>
    </citation>
    <scope>NUCLEOTIDE SEQUENCE [LARGE SCALE GENOMIC DNA]</scope>
    <source>
        <strain evidence="7 8">RIT_GXS8</strain>
    </source>
</reference>
<dbReference type="EMBL" id="JBBLYY010000056">
    <property type="protein sequence ID" value="MEK0171986.1"/>
    <property type="molecule type" value="Genomic_DNA"/>
</dbReference>
<evidence type="ECO:0000256" key="4">
    <source>
        <dbReference type="ARBA" id="ARBA00022989"/>
    </source>
</evidence>
<keyword evidence="2" id="KW-1003">Cell membrane</keyword>